<gene>
    <name evidence="2" type="ORF">CU098_002588</name>
</gene>
<accession>A0A367IT49</accession>
<feature type="region of interest" description="Disordered" evidence="1">
    <location>
        <begin position="121"/>
        <end position="202"/>
    </location>
</feature>
<sequence length="361" mass="41165">ENDFEAWDKVVQWQQDNCPAMIEALSDSAADKIYQNPVYYKRLDADTLHAIVEFAEKDAHHFVVVLTLEEGSGDMSDLKYYNTKELTDEEWRDVFENWSRTIEDAERIFLIKVTRNKRVFTAGTPDSTKGTKEAPEDYWGDWSTDEESSDPNKTKKTKKLIFSMDPKNSDSEDEYYTRWSKDPGTLTPGPEEKEKEEQEKPQGRFLHALQDLNQQELDEEYDQSYNPLFTVPSVPDLMDAHTAALSELTQILQNSIPQQQQSRTASRPFVVHSMTQINPLPKAVSRLKNTMEDLSLSEPQNVPGAYPESGTQSPSQPDLKNKEIGRGLFMKSLSALIGAARLLGYESNDILEMVQEVVNKP</sequence>
<feature type="compositionally biased region" description="Polar residues" evidence="1">
    <location>
        <begin position="309"/>
        <end position="318"/>
    </location>
</feature>
<dbReference type="EMBL" id="PJQM01005888">
    <property type="protein sequence ID" value="RCH80651.1"/>
    <property type="molecule type" value="Genomic_DNA"/>
</dbReference>
<name>A0A367IT49_RHIST</name>
<evidence type="ECO:0000313" key="3">
    <source>
        <dbReference type="Proteomes" id="UP000253551"/>
    </source>
</evidence>
<feature type="non-terminal residue" evidence="2">
    <location>
        <position position="1"/>
    </location>
</feature>
<evidence type="ECO:0000313" key="2">
    <source>
        <dbReference type="EMBL" id="RCH80651.1"/>
    </source>
</evidence>
<evidence type="ECO:0000256" key="1">
    <source>
        <dbReference type="SAM" id="MobiDB-lite"/>
    </source>
</evidence>
<feature type="compositionally biased region" description="Basic and acidic residues" evidence="1">
    <location>
        <begin position="167"/>
        <end position="181"/>
    </location>
</feature>
<keyword evidence="3" id="KW-1185">Reference proteome</keyword>
<protein>
    <submittedName>
        <fullName evidence="2">Uncharacterized protein</fullName>
    </submittedName>
</protein>
<feature type="compositionally biased region" description="Acidic residues" evidence="1">
    <location>
        <begin position="136"/>
        <end position="149"/>
    </location>
</feature>
<comment type="caution">
    <text evidence="2">The sequence shown here is derived from an EMBL/GenBank/DDBJ whole genome shotgun (WGS) entry which is preliminary data.</text>
</comment>
<dbReference type="AlphaFoldDB" id="A0A367IT49"/>
<proteinExistence type="predicted"/>
<dbReference type="Proteomes" id="UP000253551">
    <property type="component" value="Unassembled WGS sequence"/>
</dbReference>
<feature type="compositionally biased region" description="Basic and acidic residues" evidence="1">
    <location>
        <begin position="190"/>
        <end position="202"/>
    </location>
</feature>
<feature type="region of interest" description="Disordered" evidence="1">
    <location>
        <begin position="296"/>
        <end position="321"/>
    </location>
</feature>
<organism evidence="2 3">
    <name type="scientific">Rhizopus stolonifer</name>
    <name type="common">Rhizopus nigricans</name>
    <dbReference type="NCBI Taxonomy" id="4846"/>
    <lineage>
        <taxon>Eukaryota</taxon>
        <taxon>Fungi</taxon>
        <taxon>Fungi incertae sedis</taxon>
        <taxon>Mucoromycota</taxon>
        <taxon>Mucoromycotina</taxon>
        <taxon>Mucoromycetes</taxon>
        <taxon>Mucorales</taxon>
        <taxon>Mucorineae</taxon>
        <taxon>Rhizopodaceae</taxon>
        <taxon>Rhizopus</taxon>
    </lineage>
</organism>
<reference evidence="2 3" key="1">
    <citation type="journal article" date="2018" name="G3 (Bethesda)">
        <title>Phylogenetic and Phylogenomic Definition of Rhizopus Species.</title>
        <authorList>
            <person name="Gryganskyi A.P."/>
            <person name="Golan J."/>
            <person name="Dolatabadi S."/>
            <person name="Mondo S."/>
            <person name="Robb S."/>
            <person name="Idnurm A."/>
            <person name="Muszewska A."/>
            <person name="Steczkiewicz K."/>
            <person name="Masonjones S."/>
            <person name="Liao H.L."/>
            <person name="Gajdeczka M.T."/>
            <person name="Anike F."/>
            <person name="Vuek A."/>
            <person name="Anishchenko I.M."/>
            <person name="Voigt K."/>
            <person name="de Hoog G.S."/>
            <person name="Smith M.E."/>
            <person name="Heitman J."/>
            <person name="Vilgalys R."/>
            <person name="Stajich J.E."/>
        </authorList>
    </citation>
    <scope>NUCLEOTIDE SEQUENCE [LARGE SCALE GENOMIC DNA]</scope>
    <source>
        <strain evidence="2 3">LSU 92-RS-03</strain>
    </source>
</reference>
<dbReference type="OrthoDB" id="5578001at2759"/>